<proteinExistence type="evidence at transcript level"/>
<dbReference type="Proteomes" id="UP001596105">
    <property type="component" value="Unassembled WGS sequence"/>
</dbReference>
<dbReference type="RefSeq" id="WP_209749444.1">
    <property type="nucleotide sequence ID" value="NZ_JBHSMH010000044.1"/>
</dbReference>
<accession>A0ABW0LVS1</accession>
<dbReference type="NCBIfam" id="TIGR03092">
    <property type="entry name" value="SASP_sspI"/>
    <property type="match status" value="1"/>
</dbReference>
<reference evidence="4" key="1">
    <citation type="journal article" date="2019" name="Int. J. Syst. Evol. Microbiol.">
        <title>The Global Catalogue of Microorganisms (GCM) 10K type strain sequencing project: providing services to taxonomists for standard genome sequencing and annotation.</title>
        <authorList>
            <consortium name="The Broad Institute Genomics Platform"/>
            <consortium name="The Broad Institute Genome Sequencing Center for Infectious Disease"/>
            <person name="Wu L."/>
            <person name="Ma J."/>
        </authorList>
    </citation>
    <scope>NUCLEOTIDE SEQUENCE [LARGE SCALE GENOMIC DNA]</scope>
    <source>
        <strain evidence="4">CCUG 57113</strain>
    </source>
</reference>
<evidence type="ECO:0000256" key="1">
    <source>
        <dbReference type="ARBA" id="ARBA00022969"/>
    </source>
</evidence>
<dbReference type="Pfam" id="PF14098">
    <property type="entry name" value="SSPI"/>
    <property type="match status" value="1"/>
</dbReference>
<gene>
    <name evidence="2 3" type="primary">sspI</name>
    <name evidence="3" type="ORF">ACFPPD_14645</name>
</gene>
<dbReference type="InterPro" id="IPR017525">
    <property type="entry name" value="SspI"/>
</dbReference>
<keyword evidence="1 2" id="KW-0749">Sporulation</keyword>
<evidence type="ECO:0000256" key="2">
    <source>
        <dbReference type="HAMAP-Rule" id="MF_00669"/>
    </source>
</evidence>
<dbReference type="EMBL" id="JBHSMH010000044">
    <property type="protein sequence ID" value="MFC5469970.1"/>
    <property type="molecule type" value="Genomic_DNA"/>
</dbReference>
<comment type="induction">
    <text evidence="2">Expressed only in the forespore compartment of sporulating cells.</text>
</comment>
<organism evidence="3 4">
    <name type="scientific">Cohnella suwonensis</name>
    <dbReference type="NCBI Taxonomy" id="696072"/>
    <lineage>
        <taxon>Bacteria</taxon>
        <taxon>Bacillati</taxon>
        <taxon>Bacillota</taxon>
        <taxon>Bacilli</taxon>
        <taxon>Bacillales</taxon>
        <taxon>Paenibacillaceae</taxon>
        <taxon>Cohnella</taxon>
    </lineage>
</organism>
<comment type="caution">
    <text evidence="3">The sequence shown here is derived from an EMBL/GenBank/DDBJ whole genome shotgun (WGS) entry which is preliminary data.</text>
</comment>
<evidence type="ECO:0000313" key="4">
    <source>
        <dbReference type="Proteomes" id="UP001596105"/>
    </source>
</evidence>
<keyword evidence="4" id="KW-1185">Reference proteome</keyword>
<name>A0ABW0LVS1_9BACL</name>
<comment type="similarity">
    <text evidence="2">Belongs to the SspI family.</text>
</comment>
<sequence length="78" mass="8376">MELTLRQAIVQNIRGKDAGELAAIVDDAIDGEDMALPGLGVVFEMIWKGSTDAARSKMMSVLHKKLNPAVPSKAPKKT</sequence>
<protein>
    <recommendedName>
        <fullName evidence="2">Small, acid-soluble spore protein I</fullName>
        <shortName evidence="2">SASP I</shortName>
    </recommendedName>
</protein>
<comment type="subcellular location">
    <subcellularLocation>
        <location evidence="2">Spore core</location>
    </subcellularLocation>
</comment>
<evidence type="ECO:0000313" key="3">
    <source>
        <dbReference type="EMBL" id="MFC5469970.1"/>
    </source>
</evidence>
<dbReference type="HAMAP" id="MF_00669">
    <property type="entry name" value="SspI"/>
    <property type="match status" value="1"/>
</dbReference>